<dbReference type="InterPro" id="IPR015590">
    <property type="entry name" value="Aldehyde_DH_dom"/>
</dbReference>
<dbReference type="InterPro" id="IPR047110">
    <property type="entry name" value="GABD/Sad-like"/>
</dbReference>
<dbReference type="PANTHER" id="PTHR43217:SF1">
    <property type="entry name" value="SUCCINATE SEMIALDEHYDE DEHYDROGENASE [NAD(P)+] SAD"/>
    <property type="match status" value="1"/>
</dbReference>
<keyword evidence="3" id="KW-0560">Oxidoreductase</keyword>
<dbReference type="PROSITE" id="PS00070">
    <property type="entry name" value="ALDEHYDE_DEHYDR_CYS"/>
    <property type="match status" value="1"/>
</dbReference>
<proteinExistence type="inferred from homology"/>
<dbReference type="RefSeq" id="WP_379909560.1">
    <property type="nucleotide sequence ID" value="NZ_JBHSWE010000001.1"/>
</dbReference>
<protein>
    <submittedName>
        <fullName evidence="5">NAD-dependent succinate-semialdehyde dehydrogenase</fullName>
    </submittedName>
</protein>
<dbReference type="SUPFAM" id="SSF53720">
    <property type="entry name" value="ALDH-like"/>
    <property type="match status" value="1"/>
</dbReference>
<accession>A0ABW2A0S5</accession>
<evidence type="ECO:0000256" key="1">
    <source>
        <dbReference type="ARBA" id="ARBA00009986"/>
    </source>
</evidence>
<dbReference type="Gene3D" id="3.40.309.10">
    <property type="entry name" value="Aldehyde Dehydrogenase, Chain A, domain 2"/>
    <property type="match status" value="1"/>
</dbReference>
<dbReference type="CDD" id="cd07100">
    <property type="entry name" value="ALDH_SSADH1_GabD1"/>
    <property type="match status" value="1"/>
</dbReference>
<dbReference type="InterPro" id="IPR016163">
    <property type="entry name" value="Ald_DH_C"/>
</dbReference>
<dbReference type="InterPro" id="IPR016160">
    <property type="entry name" value="Ald_DH_CS_CYS"/>
</dbReference>
<evidence type="ECO:0000256" key="3">
    <source>
        <dbReference type="ARBA" id="ARBA00023002"/>
    </source>
</evidence>
<dbReference type="InterPro" id="IPR016162">
    <property type="entry name" value="Ald_DH_N"/>
</dbReference>
<comment type="similarity">
    <text evidence="1">Belongs to the aldehyde dehydrogenase family.</text>
</comment>
<dbReference type="Pfam" id="PF00171">
    <property type="entry name" value="Aldedh"/>
    <property type="match status" value="1"/>
</dbReference>
<keyword evidence="2" id="KW-0521">NADP</keyword>
<name>A0ABW2A0S5_9GAMM</name>
<evidence type="ECO:0000256" key="2">
    <source>
        <dbReference type="ARBA" id="ARBA00022857"/>
    </source>
</evidence>
<feature type="domain" description="Aldehyde dehydrogenase" evidence="4">
    <location>
        <begin position="3"/>
        <end position="450"/>
    </location>
</feature>
<reference evidence="6" key="1">
    <citation type="journal article" date="2019" name="Int. J. Syst. Evol. Microbiol.">
        <title>The Global Catalogue of Microorganisms (GCM) 10K type strain sequencing project: providing services to taxonomists for standard genome sequencing and annotation.</title>
        <authorList>
            <consortium name="The Broad Institute Genomics Platform"/>
            <consortium name="The Broad Institute Genome Sequencing Center for Infectious Disease"/>
            <person name="Wu L."/>
            <person name="Ma J."/>
        </authorList>
    </citation>
    <scope>NUCLEOTIDE SEQUENCE [LARGE SCALE GENOMIC DNA]</scope>
    <source>
        <strain evidence="6">NBRC 111756</strain>
    </source>
</reference>
<organism evidence="5 6">
    <name type="scientific">Marinobacterium aestuariivivens</name>
    <dbReference type="NCBI Taxonomy" id="1698799"/>
    <lineage>
        <taxon>Bacteria</taxon>
        <taxon>Pseudomonadati</taxon>
        <taxon>Pseudomonadota</taxon>
        <taxon>Gammaproteobacteria</taxon>
        <taxon>Oceanospirillales</taxon>
        <taxon>Oceanospirillaceae</taxon>
        <taxon>Marinobacterium</taxon>
    </lineage>
</organism>
<dbReference type="InterPro" id="IPR016161">
    <property type="entry name" value="Ald_DH/histidinol_DH"/>
</dbReference>
<keyword evidence="6" id="KW-1185">Reference proteome</keyword>
<comment type="caution">
    <text evidence="5">The sequence shown here is derived from an EMBL/GenBank/DDBJ whole genome shotgun (WGS) entry which is preliminary data.</text>
</comment>
<dbReference type="Proteomes" id="UP001596422">
    <property type="component" value="Unassembled WGS sequence"/>
</dbReference>
<gene>
    <name evidence="5" type="ORF">ACFQDL_13985</name>
</gene>
<dbReference type="EMBL" id="JBHSWE010000001">
    <property type="protein sequence ID" value="MFC6671051.1"/>
    <property type="molecule type" value="Genomic_DNA"/>
</dbReference>
<dbReference type="InterPro" id="IPR044148">
    <property type="entry name" value="ALDH_GabD1-like"/>
</dbReference>
<evidence type="ECO:0000313" key="6">
    <source>
        <dbReference type="Proteomes" id="UP001596422"/>
    </source>
</evidence>
<dbReference type="PANTHER" id="PTHR43217">
    <property type="entry name" value="SUCCINATE SEMIALDEHYDE DEHYDROGENASE [NAD(P)+] SAD"/>
    <property type="match status" value="1"/>
</dbReference>
<evidence type="ECO:0000313" key="5">
    <source>
        <dbReference type="EMBL" id="MFC6671051.1"/>
    </source>
</evidence>
<evidence type="ECO:0000259" key="4">
    <source>
        <dbReference type="Pfam" id="PF00171"/>
    </source>
</evidence>
<dbReference type="Gene3D" id="3.40.605.10">
    <property type="entry name" value="Aldehyde Dehydrogenase, Chain A, domain 1"/>
    <property type="match status" value="1"/>
</dbReference>
<sequence length="455" mass="49559">MMFESRNPATGELLEVFDLLADNQLEDRLVRARAVGHDWRKSSLDERAGLLRRIALQLREQRESLARTLSLEMGKLLPEALGEVDKCALCCDYYADHAGEMLAEEPVATEARDSRVVFEPLGTILAVMPWNFPLWQVFRFLAPTLMAGNNALLKHAPNVSRCALNVEEILHRAGAPEGLFSTLLISVEQTAKVIADVRIKGVAFTGSEATGRKIATLAGQHLKKAVLELGGSDPFIVLEDAALDRAVDMAMRLRFANAGQICVAAKRFILLPGIAEEFVGRLVERVAQLQTGDPLDAATTLAPMAREDLRLQLQAQVQAAISDGAKLLTGGEPQHGDGWFYKPTVLDGVKRGNTAFDEELFGPVASIVRARDEADAIRQANATRFGLGASVWTADIERGEAIARRIEAGACFVNAPVVSDLRMPFGGTKASGLGRELASYGIREFCNIKSLWITE</sequence>